<evidence type="ECO:0000259" key="3">
    <source>
        <dbReference type="PROSITE" id="PS50015"/>
    </source>
</evidence>
<feature type="signal peptide" evidence="2">
    <location>
        <begin position="1"/>
        <end position="25"/>
    </location>
</feature>
<dbReference type="Proteomes" id="UP000230066">
    <property type="component" value="Unassembled WGS sequence"/>
</dbReference>
<proteinExistence type="predicted"/>
<dbReference type="InterPro" id="IPR008139">
    <property type="entry name" value="SaposinB_dom"/>
</dbReference>
<comment type="caution">
    <text evidence="4">The sequence shown here is derived from an EMBL/GenBank/DDBJ whole genome shotgun (WGS) entry which is preliminary data.</text>
</comment>
<dbReference type="EMBL" id="JXXN02003071">
    <property type="protein sequence ID" value="THD22000.1"/>
    <property type="molecule type" value="Genomic_DNA"/>
</dbReference>
<dbReference type="PROSITE" id="PS50015">
    <property type="entry name" value="SAP_B"/>
    <property type="match status" value="1"/>
</dbReference>
<dbReference type="Gene3D" id="1.10.225.10">
    <property type="entry name" value="Saposin-like"/>
    <property type="match status" value="1"/>
</dbReference>
<sequence>MLNNLFLTALFMLCLCFVLNPEAKCAVCKATADAAKSFVNSEGMIELESEQIKKICQNVPVFKKVCRSALEKFLKFIMKRFGNFSSESFCTKLKLCP</sequence>
<reference evidence="4" key="1">
    <citation type="submission" date="2019-03" db="EMBL/GenBank/DDBJ databases">
        <title>Improved annotation for the trematode Fasciola hepatica.</title>
        <authorList>
            <person name="Choi Y.-J."/>
            <person name="Martin J."/>
            <person name="Mitreva M."/>
        </authorList>
    </citation>
    <scope>NUCLEOTIDE SEQUENCE [LARGE SCALE GENOMIC DNA]</scope>
</reference>
<accession>A0A4E0RYY2</accession>
<name>A0A4E0RYY2_FASHE</name>
<dbReference type="SUPFAM" id="SSF47862">
    <property type="entry name" value="Saposin"/>
    <property type="match status" value="1"/>
</dbReference>
<feature type="domain" description="Saposin B-type" evidence="3">
    <location>
        <begin position="21"/>
        <end position="97"/>
    </location>
</feature>
<gene>
    <name evidence="4" type="ORF">D915_006681</name>
</gene>
<keyword evidence="5" id="KW-1185">Reference proteome</keyword>
<organism evidence="4 5">
    <name type="scientific">Fasciola hepatica</name>
    <name type="common">Liver fluke</name>
    <dbReference type="NCBI Taxonomy" id="6192"/>
    <lineage>
        <taxon>Eukaryota</taxon>
        <taxon>Metazoa</taxon>
        <taxon>Spiralia</taxon>
        <taxon>Lophotrochozoa</taxon>
        <taxon>Platyhelminthes</taxon>
        <taxon>Trematoda</taxon>
        <taxon>Digenea</taxon>
        <taxon>Plagiorchiida</taxon>
        <taxon>Echinostomata</taxon>
        <taxon>Echinostomatoidea</taxon>
        <taxon>Fasciolidae</taxon>
        <taxon>Fasciola</taxon>
    </lineage>
</organism>
<evidence type="ECO:0000256" key="1">
    <source>
        <dbReference type="ARBA" id="ARBA00023157"/>
    </source>
</evidence>
<evidence type="ECO:0000313" key="4">
    <source>
        <dbReference type="EMBL" id="THD22000.1"/>
    </source>
</evidence>
<keyword evidence="2" id="KW-0732">Signal</keyword>
<evidence type="ECO:0000256" key="2">
    <source>
        <dbReference type="SAM" id="SignalP"/>
    </source>
</evidence>
<keyword evidence="1" id="KW-1015">Disulfide bond</keyword>
<dbReference type="SMART" id="SM00741">
    <property type="entry name" value="SapB"/>
    <property type="match status" value="1"/>
</dbReference>
<dbReference type="InterPro" id="IPR011001">
    <property type="entry name" value="Saposin-like"/>
</dbReference>
<evidence type="ECO:0000313" key="5">
    <source>
        <dbReference type="Proteomes" id="UP000230066"/>
    </source>
</evidence>
<dbReference type="AlphaFoldDB" id="A0A4E0RYY2"/>
<feature type="chain" id="PRO_5020031833" description="Saposin B-type domain-containing protein" evidence="2">
    <location>
        <begin position="26"/>
        <end position="97"/>
    </location>
</feature>
<protein>
    <recommendedName>
        <fullName evidence="3">Saposin B-type domain-containing protein</fullName>
    </recommendedName>
</protein>